<reference evidence="1" key="1">
    <citation type="submission" date="2020-07" db="EMBL/GenBank/DDBJ databases">
        <title>Huge and variable diversity of episymbiotic CPR bacteria and DPANN archaea in groundwater ecosystems.</title>
        <authorList>
            <person name="He C.Y."/>
            <person name="Keren R."/>
            <person name="Whittaker M."/>
            <person name="Farag I.F."/>
            <person name="Doudna J."/>
            <person name="Cate J.H.D."/>
            <person name="Banfield J.F."/>
        </authorList>
    </citation>
    <scope>NUCLEOTIDE SEQUENCE</scope>
    <source>
        <strain evidence="1">NC_groundwater_672_Ag_B-0.1um_62_36</strain>
    </source>
</reference>
<organism evidence="1 2">
    <name type="scientific">Tectimicrobiota bacterium</name>
    <dbReference type="NCBI Taxonomy" id="2528274"/>
    <lineage>
        <taxon>Bacteria</taxon>
        <taxon>Pseudomonadati</taxon>
        <taxon>Nitrospinota/Tectimicrobiota group</taxon>
        <taxon>Candidatus Tectimicrobiota</taxon>
    </lineage>
</organism>
<sequence length="125" mass="13880">MGGSKGRIMIEVKVSYHGPFMDITHKREERIRLDRPRARDLIEQLTGCYGSRFRDLLIDAQTGEEKRSTLLVANGRRLELDSELGGGEEVSFLTSIAGGANDGIPARSRWAGEVLCQDNRGAYGR</sequence>
<evidence type="ECO:0000313" key="1">
    <source>
        <dbReference type="EMBL" id="MBI2875533.1"/>
    </source>
</evidence>
<protein>
    <submittedName>
        <fullName evidence="1">MoaD/ThiS family protein</fullName>
    </submittedName>
</protein>
<gene>
    <name evidence="1" type="ORF">HYY20_01480</name>
</gene>
<proteinExistence type="predicted"/>
<dbReference type="EMBL" id="JACPRF010000042">
    <property type="protein sequence ID" value="MBI2875533.1"/>
    <property type="molecule type" value="Genomic_DNA"/>
</dbReference>
<dbReference type="InterPro" id="IPR012675">
    <property type="entry name" value="Beta-grasp_dom_sf"/>
</dbReference>
<dbReference type="InterPro" id="IPR016155">
    <property type="entry name" value="Mopterin_synth/thiamin_S_b"/>
</dbReference>
<dbReference type="Proteomes" id="UP000769766">
    <property type="component" value="Unassembled WGS sequence"/>
</dbReference>
<name>A0A932FVN0_UNCTE</name>
<comment type="caution">
    <text evidence="1">The sequence shown here is derived from an EMBL/GenBank/DDBJ whole genome shotgun (WGS) entry which is preliminary data.</text>
</comment>
<dbReference type="AlphaFoldDB" id="A0A932FVN0"/>
<dbReference type="SUPFAM" id="SSF54285">
    <property type="entry name" value="MoaD/ThiS"/>
    <property type="match status" value="1"/>
</dbReference>
<accession>A0A932FVN0</accession>
<dbReference type="Gene3D" id="3.10.20.30">
    <property type="match status" value="1"/>
</dbReference>
<evidence type="ECO:0000313" key="2">
    <source>
        <dbReference type="Proteomes" id="UP000769766"/>
    </source>
</evidence>